<name>A0ABD2YRC8_9GENT</name>
<sequence length="197" mass="22610">MAKVFDKLSWPFLYDVLRKFGFSSSWIFLVIRNIESCWFSIFINGILTGFFQVFKCCQARDPLSPSFFLIAVVSFSRGFNFLFQSGNADYYSTSFNCIPISHLSYVDDVVIFANGGKNTLTNIMLFIRHSEVVSGQLVNVSKSNFIVSKKLGMIRVRSFSRLTSLLKKTLHFTYLGSPITKGRKKREIYKLLVNKIK</sequence>
<reference evidence="2 3" key="1">
    <citation type="submission" date="2024-11" db="EMBL/GenBank/DDBJ databases">
        <title>A near-complete genome assembly of Cinchona calisaya.</title>
        <authorList>
            <person name="Lian D.C."/>
            <person name="Zhao X.W."/>
            <person name="Wei L."/>
        </authorList>
    </citation>
    <scope>NUCLEOTIDE SEQUENCE [LARGE SCALE GENOMIC DNA]</scope>
    <source>
        <tissue evidence="2">Nenye</tissue>
    </source>
</reference>
<comment type="caution">
    <text evidence="2">The sequence shown here is derived from an EMBL/GenBank/DDBJ whole genome shotgun (WGS) entry which is preliminary data.</text>
</comment>
<proteinExistence type="predicted"/>
<keyword evidence="3" id="KW-1185">Reference proteome</keyword>
<dbReference type="InterPro" id="IPR000477">
    <property type="entry name" value="RT_dom"/>
</dbReference>
<feature type="domain" description="Reverse transcriptase" evidence="1">
    <location>
        <begin position="2"/>
        <end position="178"/>
    </location>
</feature>
<evidence type="ECO:0000313" key="2">
    <source>
        <dbReference type="EMBL" id="KAL3509939.1"/>
    </source>
</evidence>
<dbReference type="Pfam" id="PF00078">
    <property type="entry name" value="RVT_1"/>
    <property type="match status" value="1"/>
</dbReference>
<evidence type="ECO:0000259" key="1">
    <source>
        <dbReference type="Pfam" id="PF00078"/>
    </source>
</evidence>
<gene>
    <name evidence="2" type="ORF">ACH5RR_029340</name>
</gene>
<dbReference type="PANTHER" id="PTHR33116:SF80">
    <property type="entry name" value="REVERSE TRANSCRIPTASE ZINC-BINDING DOMAIN-CONTAINING PROTEIN"/>
    <property type="match status" value="1"/>
</dbReference>
<accession>A0ABD2YRC8</accession>
<dbReference type="Proteomes" id="UP001630127">
    <property type="component" value="Unassembled WGS sequence"/>
</dbReference>
<evidence type="ECO:0000313" key="3">
    <source>
        <dbReference type="Proteomes" id="UP001630127"/>
    </source>
</evidence>
<dbReference type="AlphaFoldDB" id="A0ABD2YRC8"/>
<organism evidence="2 3">
    <name type="scientific">Cinchona calisaya</name>
    <dbReference type="NCBI Taxonomy" id="153742"/>
    <lineage>
        <taxon>Eukaryota</taxon>
        <taxon>Viridiplantae</taxon>
        <taxon>Streptophyta</taxon>
        <taxon>Embryophyta</taxon>
        <taxon>Tracheophyta</taxon>
        <taxon>Spermatophyta</taxon>
        <taxon>Magnoliopsida</taxon>
        <taxon>eudicotyledons</taxon>
        <taxon>Gunneridae</taxon>
        <taxon>Pentapetalae</taxon>
        <taxon>asterids</taxon>
        <taxon>lamiids</taxon>
        <taxon>Gentianales</taxon>
        <taxon>Rubiaceae</taxon>
        <taxon>Cinchonoideae</taxon>
        <taxon>Cinchoneae</taxon>
        <taxon>Cinchona</taxon>
    </lineage>
</organism>
<dbReference type="EMBL" id="JBJUIK010000012">
    <property type="protein sequence ID" value="KAL3509939.1"/>
    <property type="molecule type" value="Genomic_DNA"/>
</dbReference>
<dbReference type="PANTHER" id="PTHR33116">
    <property type="entry name" value="REVERSE TRANSCRIPTASE ZINC-BINDING DOMAIN-CONTAINING PROTEIN-RELATED-RELATED"/>
    <property type="match status" value="1"/>
</dbReference>
<protein>
    <recommendedName>
        <fullName evidence="1">Reverse transcriptase domain-containing protein</fullName>
    </recommendedName>
</protein>